<keyword evidence="5" id="KW-1185">Reference proteome</keyword>
<proteinExistence type="predicted"/>
<dbReference type="Proteomes" id="UP000594771">
    <property type="component" value="Chromosome"/>
</dbReference>
<keyword evidence="1" id="KW-1133">Transmembrane helix</keyword>
<evidence type="ECO:0000313" key="5">
    <source>
        <dbReference type="Proteomes" id="UP001069145"/>
    </source>
</evidence>
<keyword evidence="1" id="KW-0472">Membrane</keyword>
<dbReference type="RefSeq" id="WP_060777562.1">
    <property type="nucleotide sequence ID" value="NZ_CAJHLF010000001.1"/>
</dbReference>
<reference evidence="2" key="2">
    <citation type="submission" date="2022-09" db="EMBL/GenBank/DDBJ databases">
        <title>Aerococcus urinae taxonomy study.</title>
        <authorList>
            <person name="Christensen J."/>
            <person name="Senneby E."/>
        </authorList>
    </citation>
    <scope>NUCLEOTIDE SEQUENCE</scope>
    <source>
        <strain evidence="2">NLD-066-U95</strain>
    </source>
</reference>
<dbReference type="EMBL" id="CP065662">
    <property type="protein sequence ID" value="QPS01614.1"/>
    <property type="molecule type" value="Genomic_DNA"/>
</dbReference>
<feature type="transmembrane region" description="Helical" evidence="1">
    <location>
        <begin position="82"/>
        <end position="104"/>
    </location>
</feature>
<dbReference type="KEGG" id="aun:AWM73_00415"/>
<feature type="transmembrane region" description="Helical" evidence="1">
    <location>
        <begin position="6"/>
        <end position="24"/>
    </location>
</feature>
<evidence type="ECO:0000313" key="4">
    <source>
        <dbReference type="Proteomes" id="UP000594771"/>
    </source>
</evidence>
<dbReference type="GeneID" id="35766800"/>
<evidence type="ECO:0000313" key="2">
    <source>
        <dbReference type="EMBL" id="MCY3053437.1"/>
    </source>
</evidence>
<reference evidence="3 4" key="1">
    <citation type="submission" date="2020-12" db="EMBL/GenBank/DDBJ databases">
        <title>FDA dAtabase for Regulatory Grade micrObial Sequences (FDA-ARGOS): Supporting development and validation of Infectious Disease Dx tests.</title>
        <authorList>
            <person name="Sproer C."/>
            <person name="Gronow S."/>
            <person name="Severitt S."/>
            <person name="Schroder I."/>
            <person name="Tallon L."/>
            <person name="Sadzewicz L."/>
            <person name="Zhao X."/>
            <person name="Boylan J."/>
            <person name="Ott S."/>
            <person name="Bowen H."/>
            <person name="Vavikolanu K."/>
            <person name="Mehta A."/>
            <person name="Aluvathingal J."/>
            <person name="Nadendla S."/>
            <person name="Lowell S."/>
            <person name="Myers T."/>
            <person name="Yan Y."/>
            <person name="Sichtig H."/>
        </authorList>
    </citation>
    <scope>NUCLEOTIDE SEQUENCE [LARGE SCALE GENOMIC DNA]</scope>
    <source>
        <strain evidence="3 4">FDAARGOS_911</strain>
    </source>
</reference>
<evidence type="ECO:0000256" key="1">
    <source>
        <dbReference type="SAM" id="Phobius"/>
    </source>
</evidence>
<gene>
    <name evidence="3" type="ORF">I6G68_00610</name>
    <name evidence="2" type="ORF">ODY43_05465</name>
</gene>
<evidence type="ECO:0000313" key="3">
    <source>
        <dbReference type="EMBL" id="QPS01614.1"/>
    </source>
</evidence>
<sequence>MKSILIIQQITFLVASLLGLFVNWQAKRRKKQILAAETTSQGPIIQKAPKRIAIIAYLLMGLAGILLIMTVLLTFAEQEVGELAFVIFLVLSLVFWLIGIYLSLVGRHYLYAEDEEKFLLKTIGKLTTIYYKDMLTYQVKHDQLIVTDRRGQQAAVDLRLFAPVKLVGVILSQLNDEIDRLRLLNEDIPDHLFVYQDWLRRYLD</sequence>
<keyword evidence="1" id="KW-0812">Transmembrane</keyword>
<dbReference type="Proteomes" id="UP001069145">
    <property type="component" value="Unassembled WGS sequence"/>
</dbReference>
<name>A0A120I9I9_9LACT</name>
<dbReference type="EMBL" id="JAOTML010000005">
    <property type="protein sequence ID" value="MCY3053437.1"/>
    <property type="molecule type" value="Genomic_DNA"/>
</dbReference>
<protein>
    <submittedName>
        <fullName evidence="3">Uncharacterized protein</fullName>
    </submittedName>
</protein>
<dbReference type="AlphaFoldDB" id="A0A120I9I9"/>
<accession>A0A120I9I9</accession>
<organism evidence="3 4">
    <name type="scientific">Aerococcus urinae</name>
    <dbReference type="NCBI Taxonomy" id="1376"/>
    <lineage>
        <taxon>Bacteria</taxon>
        <taxon>Bacillati</taxon>
        <taxon>Bacillota</taxon>
        <taxon>Bacilli</taxon>
        <taxon>Lactobacillales</taxon>
        <taxon>Aerococcaceae</taxon>
        <taxon>Aerococcus</taxon>
    </lineage>
</organism>
<feature type="transmembrane region" description="Helical" evidence="1">
    <location>
        <begin position="54"/>
        <end position="76"/>
    </location>
</feature>